<protein>
    <recommendedName>
        <fullName evidence="2">Alcohol dehydrogenase-like C-terminal domain-containing protein</fullName>
    </recommendedName>
</protein>
<dbReference type="InParanoid" id="A0A1E7ENF5"/>
<sequence>MVMKFTNGLGADLTIDAAGFASTCENAVHTCRRGGRMIQVGLPIGGRPPQIPMGVVAGKELEIIGSHGFAASDLPNLLNFVRSGKLQVRKLVENEVSLREGVEALMAMDKYSPLGITVITRFDDTSRL</sequence>
<evidence type="ECO:0000313" key="3">
    <source>
        <dbReference type="EMBL" id="OEU07470.1"/>
    </source>
</evidence>
<organism evidence="3 4">
    <name type="scientific">Fragilariopsis cylindrus CCMP1102</name>
    <dbReference type="NCBI Taxonomy" id="635003"/>
    <lineage>
        <taxon>Eukaryota</taxon>
        <taxon>Sar</taxon>
        <taxon>Stramenopiles</taxon>
        <taxon>Ochrophyta</taxon>
        <taxon>Bacillariophyta</taxon>
        <taxon>Bacillariophyceae</taxon>
        <taxon>Bacillariophycidae</taxon>
        <taxon>Bacillariales</taxon>
        <taxon>Bacillariaceae</taxon>
        <taxon>Fragilariopsis</taxon>
    </lineage>
</organism>
<dbReference type="GO" id="GO:0016491">
    <property type="term" value="F:oxidoreductase activity"/>
    <property type="evidence" value="ECO:0007669"/>
    <property type="project" value="UniProtKB-KW"/>
</dbReference>
<dbReference type="SUPFAM" id="SSF51735">
    <property type="entry name" value="NAD(P)-binding Rossmann-fold domains"/>
    <property type="match status" value="1"/>
</dbReference>
<dbReference type="EMBL" id="KV784385">
    <property type="protein sequence ID" value="OEU07470.1"/>
    <property type="molecule type" value="Genomic_DNA"/>
</dbReference>
<dbReference type="AlphaFoldDB" id="A0A1E7ENF5"/>
<dbReference type="Gene3D" id="3.40.50.720">
    <property type="entry name" value="NAD(P)-binding Rossmann-like Domain"/>
    <property type="match status" value="1"/>
</dbReference>
<evidence type="ECO:0000259" key="2">
    <source>
        <dbReference type="Pfam" id="PF00107"/>
    </source>
</evidence>
<dbReference type="Proteomes" id="UP000095751">
    <property type="component" value="Unassembled WGS sequence"/>
</dbReference>
<evidence type="ECO:0000313" key="4">
    <source>
        <dbReference type="Proteomes" id="UP000095751"/>
    </source>
</evidence>
<gene>
    <name evidence="3" type="ORF">FRACYDRAFT_250885</name>
</gene>
<proteinExistence type="predicted"/>
<dbReference type="PANTHER" id="PTHR43401:SF5">
    <property type="entry name" value="ALCOHOL DEHYDROGENASE-RELATED"/>
    <property type="match status" value="1"/>
</dbReference>
<feature type="domain" description="Alcohol dehydrogenase-like C-terminal" evidence="2">
    <location>
        <begin position="2"/>
        <end position="81"/>
    </location>
</feature>
<dbReference type="KEGG" id="fcy:FRACYDRAFT_250885"/>
<dbReference type="InterPro" id="IPR036291">
    <property type="entry name" value="NAD(P)-bd_dom_sf"/>
</dbReference>
<reference evidence="3 4" key="1">
    <citation type="submission" date="2016-09" db="EMBL/GenBank/DDBJ databases">
        <title>Extensive genetic diversity and differential bi-allelic expression allows diatom success in the polar Southern Ocean.</title>
        <authorList>
            <consortium name="DOE Joint Genome Institute"/>
            <person name="Mock T."/>
            <person name="Otillar R.P."/>
            <person name="Strauss J."/>
            <person name="Dupont C."/>
            <person name="Frickenhaus S."/>
            <person name="Maumus F."/>
            <person name="Mcmullan M."/>
            <person name="Sanges R."/>
            <person name="Schmutz J."/>
            <person name="Toseland A."/>
            <person name="Valas R."/>
            <person name="Veluchamy A."/>
            <person name="Ward B.J."/>
            <person name="Allen A."/>
            <person name="Barry K."/>
            <person name="Falciatore A."/>
            <person name="Ferrante M."/>
            <person name="Fortunato A.E."/>
            <person name="Gloeckner G."/>
            <person name="Gruber A."/>
            <person name="Hipkin R."/>
            <person name="Janech M."/>
            <person name="Kroth P."/>
            <person name="Leese F."/>
            <person name="Lindquist E."/>
            <person name="Lyon B.R."/>
            <person name="Martin J."/>
            <person name="Mayer C."/>
            <person name="Parker M."/>
            <person name="Quesneville H."/>
            <person name="Raymond J."/>
            <person name="Uhlig C."/>
            <person name="Valentin K.U."/>
            <person name="Worden A.Z."/>
            <person name="Armbrust E.V."/>
            <person name="Bowler C."/>
            <person name="Green B."/>
            <person name="Moulton V."/>
            <person name="Van Oosterhout C."/>
            <person name="Grigoriev I."/>
        </authorList>
    </citation>
    <scope>NUCLEOTIDE SEQUENCE [LARGE SCALE GENOMIC DNA]</scope>
    <source>
        <strain evidence="3 4">CCMP1102</strain>
    </source>
</reference>
<dbReference type="InterPro" id="IPR050129">
    <property type="entry name" value="Zn_alcohol_dh"/>
</dbReference>
<dbReference type="Pfam" id="PF00107">
    <property type="entry name" value="ADH_zinc_N"/>
    <property type="match status" value="1"/>
</dbReference>
<keyword evidence="1" id="KW-0560">Oxidoreductase</keyword>
<dbReference type="PANTHER" id="PTHR43401">
    <property type="entry name" value="L-THREONINE 3-DEHYDROGENASE"/>
    <property type="match status" value="1"/>
</dbReference>
<keyword evidence="4" id="KW-1185">Reference proteome</keyword>
<accession>A0A1E7ENF5</accession>
<evidence type="ECO:0000256" key="1">
    <source>
        <dbReference type="ARBA" id="ARBA00023002"/>
    </source>
</evidence>
<dbReference type="Gene3D" id="3.90.180.10">
    <property type="entry name" value="Medium-chain alcohol dehydrogenases, catalytic domain"/>
    <property type="match status" value="1"/>
</dbReference>
<dbReference type="OrthoDB" id="256333at2759"/>
<dbReference type="InterPro" id="IPR013149">
    <property type="entry name" value="ADH-like_C"/>
</dbReference>
<name>A0A1E7ENF5_9STRA</name>